<protein>
    <recommendedName>
        <fullName evidence="4">Glycosyltransferase 2-like domain-containing protein</fullName>
    </recommendedName>
</protein>
<dbReference type="PANTHER" id="PTHR43179">
    <property type="entry name" value="RHAMNOSYLTRANSFERASE WBBL"/>
    <property type="match status" value="1"/>
</dbReference>
<dbReference type="Pfam" id="PF00535">
    <property type="entry name" value="Glycos_transf_2"/>
    <property type="match status" value="1"/>
</dbReference>
<organism evidence="5 6">
    <name type="scientific">Flavobacterium piscis</name>
    <dbReference type="NCBI Taxonomy" id="1114874"/>
    <lineage>
        <taxon>Bacteria</taxon>
        <taxon>Pseudomonadati</taxon>
        <taxon>Bacteroidota</taxon>
        <taxon>Flavobacteriia</taxon>
        <taxon>Flavobacteriales</taxon>
        <taxon>Flavobacteriaceae</taxon>
        <taxon>Flavobacterium</taxon>
    </lineage>
</organism>
<feature type="domain" description="Glycosyltransferase 2-like" evidence="4">
    <location>
        <begin position="22"/>
        <end position="220"/>
    </location>
</feature>
<dbReference type="CDD" id="cd04186">
    <property type="entry name" value="GT_2_like_c"/>
    <property type="match status" value="1"/>
</dbReference>
<evidence type="ECO:0000313" key="5">
    <source>
        <dbReference type="EMBL" id="OCB69508.1"/>
    </source>
</evidence>
<evidence type="ECO:0000259" key="4">
    <source>
        <dbReference type="Pfam" id="PF00535"/>
    </source>
</evidence>
<comment type="caution">
    <text evidence="5">The sequence shown here is derived from an EMBL/GenBank/DDBJ whole genome shotgun (WGS) entry which is preliminary data.</text>
</comment>
<evidence type="ECO:0000256" key="1">
    <source>
        <dbReference type="ARBA" id="ARBA00006739"/>
    </source>
</evidence>
<accession>A0ABX2XEF9</accession>
<sequence length="329" mass="37868">MNKSLNVPAELDAALLNCKVYIVLLNYNGSADTIECLESLQNLNYSNYQVLIIDNSQVDSPFITLLNWAILKNIKFDQTTESELDLEIFQQQFVFVKAQQNNGFAAGNNIALMAILKVSGFDDYVWLLNNDTVVDKEALKNQISYVLKPENKRIGILGSKLIYYFDQDKIQAIGGKFNENFYITTHVGEGESIKKNKEEFQEIDYVVGASMLVSRQFLKEVGTLNEDFFLYYEELDWANRAKKQNWTLDWCEDSIVFHKEGASIGSSYKSTQKSFFSEINIFKSRKIFIKKYYKPGLRFYVASLLLILNRVRKGKLKLGLALLKITFEK</sequence>
<evidence type="ECO:0000256" key="2">
    <source>
        <dbReference type="ARBA" id="ARBA00022676"/>
    </source>
</evidence>
<dbReference type="InterPro" id="IPR029044">
    <property type="entry name" value="Nucleotide-diphossugar_trans"/>
</dbReference>
<dbReference type="Gene3D" id="3.90.550.10">
    <property type="entry name" value="Spore Coat Polysaccharide Biosynthesis Protein SpsA, Chain A"/>
    <property type="match status" value="1"/>
</dbReference>
<evidence type="ECO:0000256" key="3">
    <source>
        <dbReference type="ARBA" id="ARBA00022679"/>
    </source>
</evidence>
<keyword evidence="3" id="KW-0808">Transferase</keyword>
<dbReference type="EMBL" id="LVEN01000046">
    <property type="protein sequence ID" value="OCB69508.1"/>
    <property type="molecule type" value="Genomic_DNA"/>
</dbReference>
<keyword evidence="2" id="KW-0328">Glycosyltransferase</keyword>
<comment type="similarity">
    <text evidence="1">Belongs to the glycosyltransferase 2 family.</text>
</comment>
<keyword evidence="6" id="KW-1185">Reference proteome</keyword>
<evidence type="ECO:0000313" key="6">
    <source>
        <dbReference type="Proteomes" id="UP000093343"/>
    </source>
</evidence>
<name>A0ABX2XEF9_9FLAO</name>
<gene>
    <name evidence="5" type="ORF">FLP_22775</name>
</gene>
<dbReference type="RefSeq" id="WP_065451781.1">
    <property type="nucleotide sequence ID" value="NZ_LVEN01000046.1"/>
</dbReference>
<dbReference type="SUPFAM" id="SSF53448">
    <property type="entry name" value="Nucleotide-diphospho-sugar transferases"/>
    <property type="match status" value="1"/>
</dbReference>
<reference evidence="6" key="1">
    <citation type="submission" date="2016-03" db="EMBL/GenBank/DDBJ databases">
        <title>Draft genome sequence of Paenibacillus glacialis DSM 22343.</title>
        <authorList>
            <person name="Shin S.-K."/>
            <person name="Yi H."/>
        </authorList>
    </citation>
    <scope>NUCLEOTIDE SEQUENCE [LARGE SCALE GENOMIC DNA]</scope>
    <source>
        <strain evidence="6">CCUG 60099</strain>
    </source>
</reference>
<proteinExistence type="inferred from homology"/>
<dbReference type="InterPro" id="IPR001173">
    <property type="entry name" value="Glyco_trans_2-like"/>
</dbReference>
<dbReference type="PANTHER" id="PTHR43179:SF12">
    <property type="entry name" value="GALACTOFURANOSYLTRANSFERASE GLFT2"/>
    <property type="match status" value="1"/>
</dbReference>
<dbReference type="Proteomes" id="UP000093343">
    <property type="component" value="Unassembled WGS sequence"/>
</dbReference>